<keyword evidence="4 7" id="KW-0694">RNA-binding</keyword>
<protein>
    <recommendedName>
        <fullName evidence="7">Small ribosomal subunit protein uS12</fullName>
    </recommendedName>
</protein>
<dbReference type="NCBIfam" id="NF003254">
    <property type="entry name" value="PRK04211.1"/>
    <property type="match status" value="1"/>
</dbReference>
<dbReference type="GO" id="GO:0003735">
    <property type="term" value="F:structural constituent of ribosome"/>
    <property type="evidence" value="ECO:0007669"/>
    <property type="project" value="UniProtKB-UniRule"/>
</dbReference>
<dbReference type="GeneID" id="97548173"/>
<dbReference type="InterPro" id="IPR012340">
    <property type="entry name" value="NA-bd_OB-fold"/>
</dbReference>
<comment type="caution">
    <text evidence="10">The sequence shown here is derived from an EMBL/GenBank/DDBJ whole genome shotgun (WGS) entry which is preliminary data.</text>
</comment>
<evidence type="ECO:0000256" key="9">
    <source>
        <dbReference type="RuleBase" id="RU004490"/>
    </source>
</evidence>
<sequence>MGQGKFAARKLKRDWHRFRWSDPHFARTAGGLKLKSDPLEGAPQGRGIVLEKIGVEAKQPNSAIRKCVRVQLIKNGRQVSAFAVGDGAINFIDEHDEVEIEGIGGRLGRSMGDIPGVRYVVTKVNNVCLHEMVIGRKEKPRR</sequence>
<keyword evidence="6 7" id="KW-0687">Ribonucleoprotein</keyword>
<comment type="similarity">
    <text evidence="1 7 8">Belongs to the universal ribosomal protein uS12 family.</text>
</comment>
<keyword evidence="5 7" id="KW-0689">Ribosomal protein</keyword>
<dbReference type="GO" id="GO:0015935">
    <property type="term" value="C:small ribosomal subunit"/>
    <property type="evidence" value="ECO:0007669"/>
    <property type="project" value="UniProtKB-UniRule"/>
</dbReference>
<evidence type="ECO:0000256" key="8">
    <source>
        <dbReference type="RuleBase" id="RU003622"/>
    </source>
</evidence>
<organism evidence="10 11">
    <name type="scientific">Methanospirillum lacunae</name>
    <dbReference type="NCBI Taxonomy" id="668570"/>
    <lineage>
        <taxon>Archaea</taxon>
        <taxon>Methanobacteriati</taxon>
        <taxon>Methanobacteriota</taxon>
        <taxon>Stenosarchaea group</taxon>
        <taxon>Methanomicrobia</taxon>
        <taxon>Methanomicrobiales</taxon>
        <taxon>Methanospirillaceae</taxon>
        <taxon>Methanospirillum</taxon>
    </lineage>
</organism>
<dbReference type="Proteomes" id="UP000245657">
    <property type="component" value="Unassembled WGS sequence"/>
</dbReference>
<evidence type="ECO:0000256" key="6">
    <source>
        <dbReference type="ARBA" id="ARBA00023274"/>
    </source>
</evidence>
<dbReference type="SUPFAM" id="SSF50249">
    <property type="entry name" value="Nucleic acid-binding proteins"/>
    <property type="match status" value="1"/>
</dbReference>
<dbReference type="OrthoDB" id="45154at2157"/>
<gene>
    <name evidence="7" type="primary">rps12</name>
    <name evidence="10" type="ORF">DK846_08210</name>
</gene>
<evidence type="ECO:0000256" key="5">
    <source>
        <dbReference type="ARBA" id="ARBA00022980"/>
    </source>
</evidence>
<dbReference type="FunFam" id="2.40.50.140:FF:000007">
    <property type="entry name" value="40S ribosomal protein S23"/>
    <property type="match status" value="1"/>
</dbReference>
<dbReference type="PANTHER" id="PTHR11652">
    <property type="entry name" value="30S RIBOSOMAL PROTEIN S12 FAMILY MEMBER"/>
    <property type="match status" value="1"/>
</dbReference>
<dbReference type="PIRSF" id="PIRSF002133">
    <property type="entry name" value="Ribosomal_S12/S23"/>
    <property type="match status" value="1"/>
</dbReference>
<dbReference type="CDD" id="cd03367">
    <property type="entry name" value="Ribosomal_S23"/>
    <property type="match status" value="1"/>
</dbReference>
<dbReference type="InterPro" id="IPR006032">
    <property type="entry name" value="Ribosomal_uS12"/>
</dbReference>
<dbReference type="RefSeq" id="WP_109968460.1">
    <property type="nucleotide sequence ID" value="NZ_CP176093.1"/>
</dbReference>
<accession>A0A2V2N048</accession>
<dbReference type="InterPro" id="IPR022863">
    <property type="entry name" value="Ribosomal_uS12_arc"/>
</dbReference>
<evidence type="ECO:0000313" key="11">
    <source>
        <dbReference type="Proteomes" id="UP000245657"/>
    </source>
</evidence>
<dbReference type="Gene3D" id="2.40.50.140">
    <property type="entry name" value="Nucleic acid-binding proteins"/>
    <property type="match status" value="1"/>
</dbReference>
<evidence type="ECO:0000256" key="4">
    <source>
        <dbReference type="ARBA" id="ARBA00022884"/>
    </source>
</evidence>
<comment type="function">
    <text evidence="7 9">With S4 and S5 plays an important role in translational accuracy. Located at the interface of the 30S and 50S subunits.</text>
</comment>
<dbReference type="InterPro" id="IPR005680">
    <property type="entry name" value="Ribosomal_uS12_euk/arc"/>
</dbReference>
<reference evidence="10 11" key="1">
    <citation type="submission" date="2018-05" db="EMBL/GenBank/DDBJ databases">
        <title>Draft genome of Methanospirillum lacunae Ki8-1.</title>
        <authorList>
            <person name="Dueholm M.S."/>
            <person name="Nielsen P.H."/>
            <person name="Bakmann L.F."/>
            <person name="Otzen D.E."/>
        </authorList>
    </citation>
    <scope>NUCLEOTIDE SEQUENCE [LARGE SCALE GENOMIC DNA]</scope>
    <source>
        <strain evidence="10 11">Ki8-1</strain>
    </source>
</reference>
<keyword evidence="11" id="KW-1185">Reference proteome</keyword>
<evidence type="ECO:0000256" key="3">
    <source>
        <dbReference type="ARBA" id="ARBA00022730"/>
    </source>
</evidence>
<evidence type="ECO:0000313" key="10">
    <source>
        <dbReference type="EMBL" id="PWR71970.1"/>
    </source>
</evidence>
<dbReference type="Pfam" id="PF00164">
    <property type="entry name" value="Ribosom_S12_S23"/>
    <property type="match status" value="1"/>
</dbReference>
<evidence type="ECO:0000256" key="1">
    <source>
        <dbReference type="ARBA" id="ARBA00005657"/>
    </source>
</evidence>
<evidence type="ECO:0000256" key="7">
    <source>
        <dbReference type="HAMAP-Rule" id="MF_00403"/>
    </source>
</evidence>
<dbReference type="GO" id="GO:0006412">
    <property type="term" value="P:translation"/>
    <property type="evidence" value="ECO:0007669"/>
    <property type="project" value="UniProtKB-UniRule"/>
</dbReference>
<comment type="subunit">
    <text evidence="2 7 9">Part of the 30S ribosomal subunit.</text>
</comment>
<dbReference type="NCBIfam" id="TIGR00982">
    <property type="entry name" value="uS12_E_A"/>
    <property type="match status" value="1"/>
</dbReference>
<keyword evidence="3 7" id="KW-0699">rRNA-binding</keyword>
<dbReference type="EMBL" id="QGMY01000007">
    <property type="protein sequence ID" value="PWR71970.1"/>
    <property type="molecule type" value="Genomic_DNA"/>
</dbReference>
<name>A0A2V2N048_9EURY</name>
<proteinExistence type="inferred from homology"/>
<evidence type="ECO:0000256" key="2">
    <source>
        <dbReference type="ARBA" id="ARBA00011458"/>
    </source>
</evidence>
<dbReference type="AlphaFoldDB" id="A0A2V2N048"/>
<dbReference type="HAMAP" id="MF_00403_A">
    <property type="entry name" value="Ribosomal_uS12_A"/>
    <property type="match status" value="1"/>
</dbReference>
<dbReference type="PROSITE" id="PS00055">
    <property type="entry name" value="RIBOSOMAL_S12"/>
    <property type="match status" value="1"/>
</dbReference>
<dbReference type="GO" id="GO:0019843">
    <property type="term" value="F:rRNA binding"/>
    <property type="evidence" value="ECO:0007669"/>
    <property type="project" value="UniProtKB-UniRule"/>
</dbReference>